<dbReference type="CDD" id="cd09141">
    <property type="entry name" value="PLDc_vPLD1_2_yPLD_like_2"/>
    <property type="match status" value="1"/>
</dbReference>
<dbReference type="SMART" id="SM00155">
    <property type="entry name" value="PLDc"/>
    <property type="match status" value="2"/>
</dbReference>
<dbReference type="SMART" id="SM00233">
    <property type="entry name" value="PH"/>
    <property type="match status" value="1"/>
</dbReference>
<feature type="compositionally biased region" description="Polar residues" evidence="8">
    <location>
        <begin position="42"/>
        <end position="68"/>
    </location>
</feature>
<dbReference type="CDD" id="cd09138">
    <property type="entry name" value="PLDc_vPLD1_2_yPLD_like_1"/>
    <property type="match status" value="1"/>
</dbReference>
<dbReference type="GO" id="GO:0035556">
    <property type="term" value="P:intracellular signal transduction"/>
    <property type="evidence" value="ECO:0007669"/>
    <property type="project" value="InterPro"/>
</dbReference>
<dbReference type="OrthoDB" id="14911at2759"/>
<keyword evidence="4 7" id="KW-0378">Hydrolase</keyword>
<feature type="region of interest" description="Disordered" evidence="8">
    <location>
        <begin position="1"/>
        <end position="247"/>
    </location>
</feature>
<feature type="domain" description="PH" evidence="9">
    <location>
        <begin position="460"/>
        <end position="674"/>
    </location>
</feature>
<dbReference type="InterPro" id="IPR025202">
    <property type="entry name" value="PLD-like_dom"/>
</dbReference>
<feature type="region of interest" description="Disordered" evidence="8">
    <location>
        <begin position="537"/>
        <end position="636"/>
    </location>
</feature>
<feature type="compositionally biased region" description="Basic and acidic residues" evidence="8">
    <location>
        <begin position="104"/>
        <end position="119"/>
    </location>
</feature>
<feature type="compositionally biased region" description="Low complexity" evidence="8">
    <location>
        <begin position="1487"/>
        <end position="1498"/>
    </location>
</feature>
<feature type="compositionally biased region" description="Basic and acidic residues" evidence="8">
    <location>
        <begin position="1328"/>
        <end position="1338"/>
    </location>
</feature>
<dbReference type="InterPro" id="IPR015679">
    <property type="entry name" value="PLipase_D_fam"/>
</dbReference>
<feature type="region of interest" description="Disordered" evidence="8">
    <location>
        <begin position="1308"/>
        <end position="1376"/>
    </location>
</feature>
<keyword evidence="5 7" id="KW-0442">Lipid degradation</keyword>
<dbReference type="CDD" id="cd06093">
    <property type="entry name" value="PX_domain"/>
    <property type="match status" value="1"/>
</dbReference>
<dbReference type="STRING" id="98765.A0A2R6NI17"/>
<dbReference type="EMBL" id="MLYV02001230">
    <property type="protein sequence ID" value="PSR71973.1"/>
    <property type="molecule type" value="Genomic_DNA"/>
</dbReference>
<dbReference type="InterPro" id="IPR036871">
    <property type="entry name" value="PX_dom_sf"/>
</dbReference>
<dbReference type="GO" id="GO:0009395">
    <property type="term" value="P:phospholipid catabolic process"/>
    <property type="evidence" value="ECO:0007669"/>
    <property type="project" value="TreeGrafter"/>
</dbReference>
<dbReference type="EC" id="3.1.4.4" evidence="7"/>
<name>A0A2R6NI17_9APHY</name>
<dbReference type="SUPFAM" id="SSF56024">
    <property type="entry name" value="Phospholipase D/nuclease"/>
    <property type="match status" value="2"/>
</dbReference>
<dbReference type="InterPro" id="IPR016555">
    <property type="entry name" value="PLipase_D_euk"/>
</dbReference>
<feature type="compositionally biased region" description="Basic and acidic residues" evidence="8">
    <location>
        <begin position="541"/>
        <end position="558"/>
    </location>
</feature>
<dbReference type="Pfam" id="PF00614">
    <property type="entry name" value="PLDc"/>
    <property type="match status" value="1"/>
</dbReference>
<dbReference type="GO" id="GO:0004630">
    <property type="term" value="F:phospholipase D activity"/>
    <property type="evidence" value="ECO:0007669"/>
    <property type="project" value="UniProtKB-UniRule"/>
</dbReference>
<comment type="similarity">
    <text evidence="2 7">Belongs to the phospholipase D family.</text>
</comment>
<evidence type="ECO:0000256" key="1">
    <source>
        <dbReference type="ARBA" id="ARBA00000798"/>
    </source>
</evidence>
<feature type="compositionally biased region" description="Basic and acidic residues" evidence="8">
    <location>
        <begin position="150"/>
        <end position="165"/>
    </location>
</feature>
<dbReference type="PANTHER" id="PTHR18896:SF76">
    <property type="entry name" value="PHOSPHOLIPASE"/>
    <property type="match status" value="1"/>
</dbReference>
<evidence type="ECO:0000259" key="9">
    <source>
        <dbReference type="PROSITE" id="PS50003"/>
    </source>
</evidence>
<dbReference type="SMART" id="SM00312">
    <property type="entry name" value="PX"/>
    <property type="match status" value="1"/>
</dbReference>
<dbReference type="Proteomes" id="UP000186601">
    <property type="component" value="Unassembled WGS sequence"/>
</dbReference>
<dbReference type="Pfam" id="PF13091">
    <property type="entry name" value="PLDc_2"/>
    <property type="match status" value="1"/>
</dbReference>
<dbReference type="GO" id="GO:0006654">
    <property type="term" value="P:phosphatidic acid biosynthetic process"/>
    <property type="evidence" value="ECO:0007669"/>
    <property type="project" value="InterPro"/>
</dbReference>
<dbReference type="InterPro" id="IPR001736">
    <property type="entry name" value="PLipase_D/transphosphatidylase"/>
</dbReference>
<protein>
    <recommendedName>
        <fullName evidence="7">Phospholipase</fullName>
        <ecNumber evidence="7">3.1.4.4</ecNumber>
    </recommendedName>
</protein>
<feature type="compositionally biased region" description="Basic and acidic residues" evidence="8">
    <location>
        <begin position="1276"/>
        <end position="1288"/>
    </location>
</feature>
<reference evidence="11 12" key="1">
    <citation type="submission" date="2018-02" db="EMBL/GenBank/DDBJ databases">
        <title>Genome sequence of the basidiomycete white-rot fungus Phlebia centrifuga.</title>
        <authorList>
            <person name="Granchi Z."/>
            <person name="Peng M."/>
            <person name="de Vries R.P."/>
            <person name="Hilden K."/>
            <person name="Makela M.R."/>
            <person name="Grigoriev I."/>
            <person name="Riley R."/>
        </authorList>
    </citation>
    <scope>NUCLEOTIDE SEQUENCE [LARGE SCALE GENOMIC DNA]</scope>
    <source>
        <strain evidence="11 12">FBCC195</strain>
    </source>
</reference>
<feature type="region of interest" description="Disordered" evidence="8">
    <location>
        <begin position="1458"/>
        <end position="1547"/>
    </location>
</feature>
<dbReference type="PANTHER" id="PTHR18896">
    <property type="entry name" value="PHOSPHOLIPASE D"/>
    <property type="match status" value="1"/>
</dbReference>
<feature type="region of interest" description="Disordered" evidence="8">
    <location>
        <begin position="1276"/>
        <end position="1295"/>
    </location>
</feature>
<keyword evidence="3" id="KW-0677">Repeat</keyword>
<organism evidence="11 12">
    <name type="scientific">Hermanssonia centrifuga</name>
    <dbReference type="NCBI Taxonomy" id="98765"/>
    <lineage>
        <taxon>Eukaryota</taxon>
        <taxon>Fungi</taxon>
        <taxon>Dikarya</taxon>
        <taxon>Basidiomycota</taxon>
        <taxon>Agaricomycotina</taxon>
        <taxon>Agaricomycetes</taxon>
        <taxon>Polyporales</taxon>
        <taxon>Meruliaceae</taxon>
        <taxon>Hermanssonia</taxon>
    </lineage>
</organism>
<feature type="domain" description="PLD phosphodiesterase" evidence="10">
    <location>
        <begin position="802"/>
        <end position="829"/>
    </location>
</feature>
<gene>
    <name evidence="11" type="ORF">PHLCEN_2v12183</name>
</gene>
<dbReference type="InterPro" id="IPR001683">
    <property type="entry name" value="PX_dom"/>
</dbReference>
<dbReference type="PROSITE" id="PS50035">
    <property type="entry name" value="PLD"/>
    <property type="match status" value="2"/>
</dbReference>
<proteinExistence type="inferred from homology"/>
<evidence type="ECO:0000256" key="3">
    <source>
        <dbReference type="ARBA" id="ARBA00022737"/>
    </source>
</evidence>
<feature type="compositionally biased region" description="Low complexity" evidence="8">
    <location>
        <begin position="208"/>
        <end position="223"/>
    </location>
</feature>
<dbReference type="GO" id="GO:0035091">
    <property type="term" value="F:phosphatidylinositol binding"/>
    <property type="evidence" value="ECO:0007669"/>
    <property type="project" value="InterPro"/>
</dbReference>
<dbReference type="Gene3D" id="3.30.1520.10">
    <property type="entry name" value="Phox-like domain"/>
    <property type="match status" value="1"/>
</dbReference>
<feature type="compositionally biased region" description="Basic and acidic residues" evidence="8">
    <location>
        <begin position="622"/>
        <end position="636"/>
    </location>
</feature>
<keyword evidence="6" id="KW-0443">Lipid metabolism</keyword>
<dbReference type="PROSITE" id="PS50003">
    <property type="entry name" value="PH_DOMAIN"/>
    <property type="match status" value="1"/>
</dbReference>
<comment type="caution">
    <text evidence="11">The sequence shown here is derived from an EMBL/GenBank/DDBJ whole genome shotgun (WGS) entry which is preliminary data.</text>
</comment>
<evidence type="ECO:0000256" key="8">
    <source>
        <dbReference type="SAM" id="MobiDB-lite"/>
    </source>
</evidence>
<evidence type="ECO:0000259" key="10">
    <source>
        <dbReference type="PROSITE" id="PS50035"/>
    </source>
</evidence>
<feature type="compositionally biased region" description="Polar residues" evidence="8">
    <location>
        <begin position="88"/>
        <end position="103"/>
    </location>
</feature>
<evidence type="ECO:0000313" key="11">
    <source>
        <dbReference type="EMBL" id="PSR71973.1"/>
    </source>
</evidence>
<dbReference type="InterPro" id="IPR001849">
    <property type="entry name" value="PH_domain"/>
</dbReference>
<keyword evidence="12" id="KW-1185">Reference proteome</keyword>
<sequence>MASIARPPHGIPETVKALFKEQRSTPTDEAEGEHPQDPPITKPSQLQNAAPPSSSQKPNSPRVSVSQGHSHKRSAGTPSARTGPPRSISHNYSISGSHNASRANSHEEHEDVPSIREPDGGSSGEYQDPNYIRDFVPATSPFRSALEYPDSERPDRKGKRRESYFHDVFNPSRWIAESPREEHTMFEEPEQEEPQSPRAPSIPHPRRPTLQSPTLSTSSSRRFGAARRAKSLPHIESGGGSRSNAAPRWNRLRSLIPHIAAQSKDQTAIPSSAVAPQSVNITDELIAGGLSTVMLRLWFERDEKDHRRVPVLFHRLRVRVSDSLHPLHGHKAVFRIECEYANGAAKWVVYRQLREFISLHTHYTISNAYNRNADELPEFPRAGLPYFNFLKERTGEFSRTEFARMQRESLENYLVGLIRAVMFHPTANRLASFLEVSALSIALAQSGGAQYKAGFLQIEAVGNKGTFGKRATGWKDKKKQKWCAVRESYLVVVEEMGELTVHDVFLVDSDFKIERPTRYYRQGLNLLKHPEIALEEDDAEDKDKHDAKSHASKKDSIRSRLSKVFHLGHHPKDATGNEKQANGGIEHRATSPSPSSSSSGAELTRQITPMLDPSTNTNPLLDPHDKNAGTDKSRRGDVSKHTFYISNSQMRLKLFAKNERQMLQWIAALEKVARESHYIGKNRFDSFAPIRLNVAAQWLVDGRDYFWNLSRAILLAKECIYIHDWWLSPELHMRRPGMEKYRLDRLLERKAKEGVKIYVILYQEVSSRTTPTDSNYAKQRLSALHPNIMVQRSPSHFQTGTFYWAHHEKMCVIDQAIAFMGGLDLCFGRWDTPQHVLVDDPENSDGGDVIWPGKDYSNPRIVDFHQLSKPDEDMYDRAKVPRMPWHDVSMQMVGQPARDLARHFVQRWNYLLRIKNHTRPMPSLLPPPEFRPGELSALGLTGTCELQICRSAGPWSMGTPDRIECSIQNAYLKAIQLSEHFVYIENQFFITSTVVNEVKIENKIGDAIVHRIIRAHNEGMPFKVCIVIPLLPGFTFPVDHSDASAIRIILECQNRTLCRGPNSIFARLRKEGIDPDDHITIFSLRNWAKLRGDVLTTEQVYIHAKVCIVDDRLAIIGSANINERSQRGDRDSEVAAVIRDTDMMDCTMAGKPFKVGRFAHTLRIRLMREHLGVDVDAMYEEDLMANEPVQASYEQKEWDPETEQVHGVEDGVTHVGKSGHHTAFKSLVHDTIDGIEQAIHGTGDVEAKDTAMLLRKTGLKTKGLDSNAADKSLVKERQSFTRGGEKEPGFTSSVVPTMEEKLIAEYSQASHNGDAATREDDDTQNGSAKDDESSEAKADGQLYGVPANGDTQHDEKVPSSDADEQEERAPEARSTIRKHLSAKFGSKTWTLPTPTPHVDPHGFEDPISDEFWKNVWLACAVHNTEIYRKVFHAVPDDLITTWKQYKEFIVHHERLNKPVKGQSNPEPLARLPSESGDMGVPGQQQPSTEASAENAVEESVVKGKDYVEGNGDPNTTTSGSGTANNEKDTRKRKASGATEPFDQTEREEMEKLLEELRGHLGMFSQII</sequence>
<evidence type="ECO:0000256" key="6">
    <source>
        <dbReference type="ARBA" id="ARBA00023098"/>
    </source>
</evidence>
<accession>A0A2R6NI17</accession>
<feature type="domain" description="PLD phosphodiesterase" evidence="10">
    <location>
        <begin position="1098"/>
        <end position="1125"/>
    </location>
</feature>
<dbReference type="Gene3D" id="3.30.870.10">
    <property type="entry name" value="Endonuclease Chain A"/>
    <property type="match status" value="2"/>
</dbReference>
<evidence type="ECO:0000256" key="7">
    <source>
        <dbReference type="PIRNR" id="PIRNR009376"/>
    </source>
</evidence>
<evidence type="ECO:0000256" key="4">
    <source>
        <dbReference type="ARBA" id="ARBA00022801"/>
    </source>
</evidence>
<comment type="catalytic activity">
    <reaction evidence="1 7">
        <text>a 1,2-diacyl-sn-glycero-3-phosphocholine + H2O = a 1,2-diacyl-sn-glycero-3-phosphate + choline + H(+)</text>
        <dbReference type="Rhea" id="RHEA:14445"/>
        <dbReference type="ChEBI" id="CHEBI:15354"/>
        <dbReference type="ChEBI" id="CHEBI:15377"/>
        <dbReference type="ChEBI" id="CHEBI:15378"/>
        <dbReference type="ChEBI" id="CHEBI:57643"/>
        <dbReference type="ChEBI" id="CHEBI:58608"/>
        <dbReference type="EC" id="3.1.4.4"/>
    </reaction>
</comment>
<evidence type="ECO:0000256" key="2">
    <source>
        <dbReference type="ARBA" id="ARBA00008664"/>
    </source>
</evidence>
<dbReference type="FunFam" id="3.30.870.10:FF:000011">
    <property type="entry name" value="Phospholipase"/>
    <property type="match status" value="1"/>
</dbReference>
<evidence type="ECO:0000256" key="5">
    <source>
        <dbReference type="ARBA" id="ARBA00022963"/>
    </source>
</evidence>
<evidence type="ECO:0000313" key="12">
    <source>
        <dbReference type="Proteomes" id="UP000186601"/>
    </source>
</evidence>
<dbReference type="PIRSF" id="PIRSF009376">
    <property type="entry name" value="Phospholipase_D_euk"/>
    <property type="match status" value="1"/>
</dbReference>
<dbReference type="SUPFAM" id="SSF64268">
    <property type="entry name" value="PX domain"/>
    <property type="match status" value="1"/>
</dbReference>
<feature type="compositionally biased region" description="Basic residues" evidence="8">
    <location>
        <begin position="560"/>
        <end position="569"/>
    </location>
</feature>